<feature type="compositionally biased region" description="Basic and acidic residues" evidence="1">
    <location>
        <begin position="27"/>
        <end position="70"/>
    </location>
</feature>
<gene>
    <name evidence="3" type="ORF">C7477_11330</name>
</gene>
<evidence type="ECO:0000256" key="1">
    <source>
        <dbReference type="SAM" id="MobiDB-lite"/>
    </source>
</evidence>
<dbReference type="OrthoDB" id="9808839at2"/>
<organism evidence="3 4">
    <name type="scientific">Phyllobacterium leguminum</name>
    <dbReference type="NCBI Taxonomy" id="314237"/>
    <lineage>
        <taxon>Bacteria</taxon>
        <taxon>Pseudomonadati</taxon>
        <taxon>Pseudomonadota</taxon>
        <taxon>Alphaproteobacteria</taxon>
        <taxon>Hyphomicrobiales</taxon>
        <taxon>Phyllobacteriaceae</taxon>
        <taxon>Phyllobacterium</taxon>
    </lineage>
</organism>
<keyword evidence="4" id="KW-1185">Reference proteome</keyword>
<evidence type="ECO:0000313" key="4">
    <source>
        <dbReference type="Proteomes" id="UP000247454"/>
    </source>
</evidence>
<feature type="region of interest" description="Disordered" evidence="1">
    <location>
        <begin position="24"/>
        <end position="70"/>
    </location>
</feature>
<dbReference type="Proteomes" id="UP000247454">
    <property type="component" value="Unassembled WGS sequence"/>
</dbReference>
<dbReference type="EMBL" id="QJTF01000013">
    <property type="protein sequence ID" value="PYE87409.1"/>
    <property type="molecule type" value="Genomic_DNA"/>
</dbReference>
<dbReference type="InterPro" id="IPR024572">
    <property type="entry name" value="RcnB"/>
</dbReference>
<feature type="chain" id="PRO_5016373976" evidence="2">
    <location>
        <begin position="22"/>
        <end position="122"/>
    </location>
</feature>
<sequence length="122" mass="14512">MKSLVIAVTAFSILAPTAALAQYQPKHGYERPVEQSYGKRHDDRRDMRRHDDRRDMRRHDDRRERWSRGRELPRSYRSHVVRDYGRYRLSRPPRGHQWVRVDNDYLLISIASGVISSIVAGR</sequence>
<name>A0A318T0Y7_9HYPH</name>
<reference evidence="3 4" key="1">
    <citation type="submission" date="2018-06" db="EMBL/GenBank/DDBJ databases">
        <title>Genomic Encyclopedia of Type Strains, Phase III (KMG-III): the genomes of soil and plant-associated and newly described type strains.</title>
        <authorList>
            <person name="Whitman W."/>
        </authorList>
    </citation>
    <scope>NUCLEOTIDE SEQUENCE [LARGE SCALE GENOMIC DNA]</scope>
    <source>
        <strain evidence="3 4">ORS 1419</strain>
    </source>
</reference>
<dbReference type="AlphaFoldDB" id="A0A318T0Y7"/>
<proteinExistence type="predicted"/>
<dbReference type="Gene3D" id="3.10.450.160">
    <property type="entry name" value="inner membrane protein cigr"/>
    <property type="match status" value="1"/>
</dbReference>
<dbReference type="RefSeq" id="WP_110752310.1">
    <property type="nucleotide sequence ID" value="NZ_QJTF01000013.1"/>
</dbReference>
<protein>
    <submittedName>
        <fullName evidence="3">Ni/Co efflux regulator RcnB</fullName>
    </submittedName>
</protein>
<evidence type="ECO:0000256" key="2">
    <source>
        <dbReference type="SAM" id="SignalP"/>
    </source>
</evidence>
<evidence type="ECO:0000313" key="3">
    <source>
        <dbReference type="EMBL" id="PYE87409.1"/>
    </source>
</evidence>
<dbReference type="Pfam" id="PF11776">
    <property type="entry name" value="RcnB"/>
    <property type="match status" value="1"/>
</dbReference>
<accession>A0A318T0Y7</accession>
<keyword evidence="2" id="KW-0732">Signal</keyword>
<comment type="caution">
    <text evidence="3">The sequence shown here is derived from an EMBL/GenBank/DDBJ whole genome shotgun (WGS) entry which is preliminary data.</text>
</comment>
<feature type="signal peptide" evidence="2">
    <location>
        <begin position="1"/>
        <end position="21"/>
    </location>
</feature>